<dbReference type="RefSeq" id="WP_135499833.1">
    <property type="nucleotide sequence ID" value="NZ_FOLS01000011.1"/>
</dbReference>
<proteinExistence type="predicted"/>
<keyword evidence="3" id="KW-1185">Reference proteome</keyword>
<evidence type="ECO:0008006" key="4">
    <source>
        <dbReference type="Google" id="ProtNLM"/>
    </source>
</evidence>
<accession>A0AAQ1KFM3</accession>
<evidence type="ECO:0000313" key="3">
    <source>
        <dbReference type="Proteomes" id="UP000183385"/>
    </source>
</evidence>
<dbReference type="AlphaFoldDB" id="A0AAQ1KFM3"/>
<feature type="transmembrane region" description="Helical" evidence="1">
    <location>
        <begin position="23"/>
        <end position="42"/>
    </location>
</feature>
<dbReference type="InterPro" id="IPR043727">
    <property type="entry name" value="Lmo0937-like"/>
</dbReference>
<comment type="caution">
    <text evidence="2">The sequence shown here is derived from an EMBL/GenBank/DDBJ whole genome shotgun (WGS) entry which is preliminary data.</text>
</comment>
<organism evidence="2 3">
    <name type="scientific">Pseudomonas citronellolis</name>
    <dbReference type="NCBI Taxonomy" id="53408"/>
    <lineage>
        <taxon>Bacteria</taxon>
        <taxon>Pseudomonadati</taxon>
        <taxon>Pseudomonadota</taxon>
        <taxon>Gammaproteobacteria</taxon>
        <taxon>Pseudomonadales</taxon>
        <taxon>Pseudomonadaceae</taxon>
        <taxon>Pseudomonas</taxon>
    </lineage>
</organism>
<evidence type="ECO:0000313" key="2">
    <source>
        <dbReference type="EMBL" id="SFC85703.1"/>
    </source>
</evidence>
<keyword evidence="1" id="KW-1133">Transmembrane helix</keyword>
<dbReference type="Proteomes" id="UP000183385">
    <property type="component" value="Unassembled WGS sequence"/>
</dbReference>
<dbReference type="NCBIfam" id="NF033488">
    <property type="entry name" value="lmo0937_fam_TM"/>
    <property type="match status" value="1"/>
</dbReference>
<keyword evidence="1" id="KW-0472">Membrane</keyword>
<reference evidence="2 3" key="1">
    <citation type="submission" date="2016-10" db="EMBL/GenBank/DDBJ databases">
        <authorList>
            <person name="Varghese N."/>
            <person name="Submissions S."/>
        </authorList>
    </citation>
    <scope>NUCLEOTIDE SEQUENCE [LARGE SCALE GENOMIC DNA]</scope>
    <source>
        <strain evidence="2 3">LMG 18378</strain>
    </source>
</reference>
<dbReference type="EMBL" id="FOLS01000011">
    <property type="protein sequence ID" value="SFC85703.1"/>
    <property type="molecule type" value="Genomic_DNA"/>
</dbReference>
<gene>
    <name evidence="2" type="ORF">SAMN05216577_111143</name>
</gene>
<protein>
    <recommendedName>
        <fullName evidence="4">Lmo0937 family membrane protein</fullName>
    </recommendedName>
</protein>
<keyword evidence="1" id="KW-0812">Transmembrane</keyword>
<evidence type="ECO:0000256" key="1">
    <source>
        <dbReference type="SAM" id="Phobius"/>
    </source>
</evidence>
<sequence>MLEGIVVVLAALWSLGMMTSHTLGGFIHLLLALALLALVLLIERAPRS</sequence>
<dbReference type="Pfam" id="PF18919">
    <property type="entry name" value="DUF5670"/>
    <property type="match status" value="1"/>
</dbReference>
<name>A0AAQ1KFM3_9PSED</name>